<keyword evidence="2" id="KW-0732">Signal</keyword>
<protein>
    <submittedName>
        <fullName evidence="3">Uncharacterized protein</fullName>
    </submittedName>
</protein>
<dbReference type="Proteomes" id="UP000054097">
    <property type="component" value="Unassembled WGS sequence"/>
</dbReference>
<evidence type="ECO:0000313" key="4">
    <source>
        <dbReference type="Proteomes" id="UP000054097"/>
    </source>
</evidence>
<reference evidence="3 4" key="1">
    <citation type="submission" date="2014-04" db="EMBL/GenBank/DDBJ databases">
        <authorList>
            <consortium name="DOE Joint Genome Institute"/>
            <person name="Kuo A."/>
            <person name="Zuccaro A."/>
            <person name="Kohler A."/>
            <person name="Nagy L.G."/>
            <person name="Floudas D."/>
            <person name="Copeland A."/>
            <person name="Barry K.W."/>
            <person name="Cichocki N."/>
            <person name="Veneault-Fourrey C."/>
            <person name="LaButti K."/>
            <person name="Lindquist E.A."/>
            <person name="Lipzen A."/>
            <person name="Lundell T."/>
            <person name="Morin E."/>
            <person name="Murat C."/>
            <person name="Sun H."/>
            <person name="Tunlid A."/>
            <person name="Henrissat B."/>
            <person name="Grigoriev I.V."/>
            <person name="Hibbett D.S."/>
            <person name="Martin F."/>
            <person name="Nordberg H.P."/>
            <person name="Cantor M.N."/>
            <person name="Hua S.X."/>
        </authorList>
    </citation>
    <scope>NUCLEOTIDE SEQUENCE [LARGE SCALE GENOMIC DNA]</scope>
    <source>
        <strain evidence="3 4">MAFF 305830</strain>
    </source>
</reference>
<accession>A0A0C3BGU4</accession>
<feature type="region of interest" description="Disordered" evidence="1">
    <location>
        <begin position="100"/>
        <end position="124"/>
    </location>
</feature>
<gene>
    <name evidence="3" type="ORF">M408DRAFT_289390</name>
</gene>
<dbReference type="EMBL" id="KN824284">
    <property type="protein sequence ID" value="KIM30671.1"/>
    <property type="molecule type" value="Genomic_DNA"/>
</dbReference>
<feature type="signal peptide" evidence="2">
    <location>
        <begin position="1"/>
        <end position="20"/>
    </location>
</feature>
<name>A0A0C3BGU4_SERVB</name>
<dbReference type="AlphaFoldDB" id="A0A0C3BGU4"/>
<reference evidence="4" key="2">
    <citation type="submission" date="2015-01" db="EMBL/GenBank/DDBJ databases">
        <title>Evolutionary Origins and Diversification of the Mycorrhizal Mutualists.</title>
        <authorList>
            <consortium name="DOE Joint Genome Institute"/>
            <consortium name="Mycorrhizal Genomics Consortium"/>
            <person name="Kohler A."/>
            <person name="Kuo A."/>
            <person name="Nagy L.G."/>
            <person name="Floudas D."/>
            <person name="Copeland A."/>
            <person name="Barry K.W."/>
            <person name="Cichocki N."/>
            <person name="Veneault-Fourrey C."/>
            <person name="LaButti K."/>
            <person name="Lindquist E.A."/>
            <person name="Lipzen A."/>
            <person name="Lundell T."/>
            <person name="Morin E."/>
            <person name="Murat C."/>
            <person name="Riley R."/>
            <person name="Ohm R."/>
            <person name="Sun H."/>
            <person name="Tunlid A."/>
            <person name="Henrissat B."/>
            <person name="Grigoriev I.V."/>
            <person name="Hibbett D.S."/>
            <person name="Martin F."/>
        </authorList>
    </citation>
    <scope>NUCLEOTIDE SEQUENCE [LARGE SCALE GENOMIC DNA]</scope>
    <source>
        <strain evidence="4">MAFF 305830</strain>
    </source>
</reference>
<dbReference type="HOGENOM" id="CLU_2005335_0_0_1"/>
<feature type="chain" id="PRO_5002175681" evidence="2">
    <location>
        <begin position="21"/>
        <end position="124"/>
    </location>
</feature>
<proteinExistence type="predicted"/>
<sequence length="124" mass="13139">MKLSISLSTVLLILPALATAFSVPRGLNGDVYMVCISKTFLLVNSDVTFSCDGSLGTTLASSVAKVASDKVASDRAGTGEEIITTIMVLSKTIMLTKAKSLAVPPPRRPVSRTLPPNHAPRRRQ</sequence>
<evidence type="ECO:0000256" key="1">
    <source>
        <dbReference type="SAM" id="MobiDB-lite"/>
    </source>
</evidence>
<evidence type="ECO:0000313" key="3">
    <source>
        <dbReference type="EMBL" id="KIM30671.1"/>
    </source>
</evidence>
<evidence type="ECO:0000256" key="2">
    <source>
        <dbReference type="SAM" id="SignalP"/>
    </source>
</evidence>
<keyword evidence="4" id="KW-1185">Reference proteome</keyword>
<organism evidence="3 4">
    <name type="scientific">Serendipita vermifera MAFF 305830</name>
    <dbReference type="NCBI Taxonomy" id="933852"/>
    <lineage>
        <taxon>Eukaryota</taxon>
        <taxon>Fungi</taxon>
        <taxon>Dikarya</taxon>
        <taxon>Basidiomycota</taxon>
        <taxon>Agaricomycotina</taxon>
        <taxon>Agaricomycetes</taxon>
        <taxon>Sebacinales</taxon>
        <taxon>Serendipitaceae</taxon>
        <taxon>Serendipita</taxon>
    </lineage>
</organism>